<proteinExistence type="predicted"/>
<gene>
    <name evidence="3" type="ORF">KQI89_16730</name>
</gene>
<protein>
    <submittedName>
        <fullName evidence="3">YcxB family protein</fullName>
    </submittedName>
</protein>
<evidence type="ECO:0000259" key="2">
    <source>
        <dbReference type="Pfam" id="PF14317"/>
    </source>
</evidence>
<accession>A0ABS6F708</accession>
<dbReference type="Proteomes" id="UP000736583">
    <property type="component" value="Unassembled WGS sequence"/>
</dbReference>
<organism evidence="3 4">
    <name type="scientific">Clostridium simiarum</name>
    <dbReference type="NCBI Taxonomy" id="2841506"/>
    <lineage>
        <taxon>Bacteria</taxon>
        <taxon>Bacillati</taxon>
        <taxon>Bacillota</taxon>
        <taxon>Clostridia</taxon>
        <taxon>Eubacteriales</taxon>
        <taxon>Clostridiaceae</taxon>
        <taxon>Clostridium</taxon>
    </lineage>
</organism>
<dbReference type="RefSeq" id="WP_216458049.1">
    <property type="nucleotide sequence ID" value="NZ_JAHLQL010000009.1"/>
</dbReference>
<keyword evidence="1" id="KW-1133">Transmembrane helix</keyword>
<name>A0ABS6F708_9CLOT</name>
<keyword evidence="1" id="KW-0472">Membrane</keyword>
<feature type="transmembrane region" description="Helical" evidence="1">
    <location>
        <begin position="32"/>
        <end position="49"/>
    </location>
</feature>
<dbReference type="EMBL" id="JAHLQL010000009">
    <property type="protein sequence ID" value="MBU5593393.1"/>
    <property type="molecule type" value="Genomic_DNA"/>
</dbReference>
<reference evidence="3 4" key="1">
    <citation type="submission" date="2021-06" db="EMBL/GenBank/DDBJ databases">
        <authorList>
            <person name="Sun Q."/>
            <person name="Li D."/>
        </authorList>
    </citation>
    <scope>NUCLEOTIDE SEQUENCE [LARGE SCALE GENOMIC DNA]</scope>
    <source>
        <strain evidence="3 4">MSJ-4</strain>
    </source>
</reference>
<feature type="domain" description="YcxB-like C-terminal" evidence="2">
    <location>
        <begin position="107"/>
        <end position="170"/>
    </location>
</feature>
<dbReference type="Pfam" id="PF14317">
    <property type="entry name" value="YcxB"/>
    <property type="match status" value="1"/>
</dbReference>
<keyword evidence="1" id="KW-0812">Transmembrane</keyword>
<evidence type="ECO:0000313" key="4">
    <source>
        <dbReference type="Proteomes" id="UP000736583"/>
    </source>
</evidence>
<comment type="caution">
    <text evidence="3">The sequence shown here is derived from an EMBL/GenBank/DDBJ whole genome shotgun (WGS) entry which is preliminary data.</text>
</comment>
<dbReference type="InterPro" id="IPR025588">
    <property type="entry name" value="YcxB-like_C"/>
</dbReference>
<evidence type="ECO:0000256" key="1">
    <source>
        <dbReference type="SAM" id="Phobius"/>
    </source>
</evidence>
<evidence type="ECO:0000313" key="3">
    <source>
        <dbReference type="EMBL" id="MBU5593393.1"/>
    </source>
</evidence>
<sequence length="181" mass="21303">MKIYYKNTLEDLADYNIYNIENSSAFKVFHKVYTLAFLIIFLIMIILVYKIKDLLPTEILIIGLFLIGLLCFLTNPKRYKKRMRKLLIRSEYKELEGFTTVDLTLTLNEEGISKESKTTQYKVPWSSVENVKVRENYICIYISCFNKPGCFIIPIKAFNDPSEKDTFLQIFKQYKIDVICA</sequence>
<keyword evidence="4" id="KW-1185">Reference proteome</keyword>
<feature type="transmembrane region" description="Helical" evidence="1">
    <location>
        <begin position="55"/>
        <end position="75"/>
    </location>
</feature>